<dbReference type="STRING" id="262898.GA0070564_105229"/>
<dbReference type="SUPFAM" id="SSF52980">
    <property type="entry name" value="Restriction endonuclease-like"/>
    <property type="match status" value="1"/>
</dbReference>
<gene>
    <name evidence="1" type="ORF">GA0070564_105229</name>
</gene>
<accession>A0A1C4ZAS5</accession>
<evidence type="ECO:0000313" key="1">
    <source>
        <dbReference type="EMBL" id="SCF29821.1"/>
    </source>
</evidence>
<keyword evidence="2" id="KW-1185">Reference proteome</keyword>
<protein>
    <recommendedName>
        <fullName evidence="3">DUF559 domain-containing protein</fullName>
    </recommendedName>
</protein>
<proteinExistence type="predicted"/>
<dbReference type="EMBL" id="FMCX01000005">
    <property type="protein sequence ID" value="SCF29821.1"/>
    <property type="molecule type" value="Genomic_DNA"/>
</dbReference>
<dbReference type="Gene3D" id="3.40.960.10">
    <property type="entry name" value="VSR Endonuclease"/>
    <property type="match status" value="1"/>
</dbReference>
<dbReference type="InterPro" id="IPR011335">
    <property type="entry name" value="Restrct_endonuc-II-like"/>
</dbReference>
<dbReference type="AlphaFoldDB" id="A0A1C4ZAS5"/>
<name>A0A1C4ZAS5_9ACTN</name>
<evidence type="ECO:0000313" key="2">
    <source>
        <dbReference type="Proteomes" id="UP000199504"/>
    </source>
</evidence>
<dbReference type="Proteomes" id="UP000199504">
    <property type="component" value="Unassembled WGS sequence"/>
</dbReference>
<reference evidence="2" key="1">
    <citation type="submission" date="2016-06" db="EMBL/GenBank/DDBJ databases">
        <authorList>
            <person name="Varghese N."/>
            <person name="Submissions Spin"/>
        </authorList>
    </citation>
    <scope>NUCLEOTIDE SEQUENCE [LARGE SCALE GENOMIC DNA]</scope>
    <source>
        <strain evidence="2">DSM 44830</strain>
    </source>
</reference>
<organism evidence="1 2">
    <name type="scientific">Micromonospora mirobrigensis</name>
    <dbReference type="NCBI Taxonomy" id="262898"/>
    <lineage>
        <taxon>Bacteria</taxon>
        <taxon>Bacillati</taxon>
        <taxon>Actinomycetota</taxon>
        <taxon>Actinomycetes</taxon>
        <taxon>Micromonosporales</taxon>
        <taxon>Micromonosporaceae</taxon>
        <taxon>Micromonospora</taxon>
    </lineage>
</organism>
<evidence type="ECO:0008006" key="3">
    <source>
        <dbReference type="Google" id="ProtNLM"/>
    </source>
</evidence>
<sequence length="277" mass="31440">MVARGTLTRAELRSSAWRPLFRDVFADSRLTISHPVRCAAASRWVLPPTAAIAGRSAAALFGADEVPADEPIDVLLPTAQRFGQVAGFVTHNAILTEQDVCLRGGLRVTTLRRTSWDLAQWLRAEDAVAVVDRLLGRGLVTTHELRELAHARSGERGWRRMLEVARLVDGGAESPQESRLRVRLVLAGLPAPMTQFVVERDGRFLARVDLAWPHWRIAIEYDGLWHHDPEQFHRDRERLNRLLGADWLVLHLTARRFRHDFPAFLDEVRHAIHTRSH</sequence>